<reference evidence="3" key="1">
    <citation type="submission" date="2016-04" db="EMBL/GenBank/DDBJ databases">
        <authorList>
            <person name="Nguyen H.D."/>
            <person name="Kesanakurti P."/>
            <person name="Cullis J."/>
            <person name="Levesque C.A."/>
            <person name="Hambleton S."/>
        </authorList>
    </citation>
    <scope>NUCLEOTIDE SEQUENCE</scope>
    <source>
        <strain evidence="3">DAOMC 238032</strain>
    </source>
</reference>
<feature type="domain" description="Ubiquitin-like" evidence="2">
    <location>
        <begin position="4"/>
        <end position="64"/>
    </location>
</feature>
<reference evidence="3" key="2">
    <citation type="journal article" date="2019" name="IMA Fungus">
        <title>Genome sequencing and comparison of five Tilletia species to identify candidate genes for the detection of regulated species infecting wheat.</title>
        <authorList>
            <person name="Nguyen H.D.T."/>
            <person name="Sultana T."/>
            <person name="Kesanakurti P."/>
            <person name="Hambleton S."/>
        </authorList>
    </citation>
    <scope>NUCLEOTIDE SEQUENCE</scope>
    <source>
        <strain evidence="3">DAOMC 238032</strain>
    </source>
</reference>
<dbReference type="Proteomes" id="UP000077671">
    <property type="component" value="Unassembled WGS sequence"/>
</dbReference>
<proteinExistence type="predicted"/>
<dbReference type="Gene3D" id="3.10.20.90">
    <property type="entry name" value="Phosphatidylinositol 3-kinase Catalytic Subunit, Chain A, domain 1"/>
    <property type="match status" value="2"/>
</dbReference>
<evidence type="ECO:0000313" key="3">
    <source>
        <dbReference type="EMBL" id="KAE8247782.1"/>
    </source>
</evidence>
<dbReference type="AlphaFoldDB" id="A0A177U4V4"/>
<accession>A0A177U4V4</accession>
<dbReference type="PANTHER" id="PTHR10666">
    <property type="entry name" value="UBIQUITIN"/>
    <property type="match status" value="1"/>
</dbReference>
<dbReference type="SUPFAM" id="SSF54236">
    <property type="entry name" value="Ubiquitin-like"/>
    <property type="match status" value="3"/>
</dbReference>
<name>A0A177U4V4_9BASI</name>
<comment type="caution">
    <text evidence="3">The sequence shown here is derived from an EMBL/GenBank/DDBJ whole genome shotgun (WGS) entry which is preliminary data.</text>
</comment>
<dbReference type="Pfam" id="PF00240">
    <property type="entry name" value="ubiquitin"/>
    <property type="match status" value="1"/>
</dbReference>
<sequence length="250" mass="27248">MQVLRSSVETSPGNTVDITIESSGAADKLTTRIQDENGHSLCEQSLTIDGDNLQDHRTLSNAKVRHLSNDGRCLTSGGLNGPVFQASTALPTVHSVTTKSGRTIIVEIQSCPTIDQVTTKIQDSEGVKVFEQCLIVGADRPFKHITLSDDNVRHESTPDDSTPDESTPDESTPDESTPDESTPDPCLTLNGTSSENTSTKAPTMRVVFRDIHKEVILHVDPSANVWSVRPKLEAEFGIPIWDQRFLWAGD</sequence>
<feature type="compositionally biased region" description="Polar residues" evidence="1">
    <location>
        <begin position="189"/>
        <end position="201"/>
    </location>
</feature>
<feature type="compositionally biased region" description="Basic and acidic residues" evidence="1">
    <location>
        <begin position="147"/>
        <end position="157"/>
    </location>
</feature>
<dbReference type="PROSITE" id="PS50053">
    <property type="entry name" value="UBIQUITIN_2"/>
    <property type="match status" value="2"/>
</dbReference>
<gene>
    <name evidence="3" type="ORF">A4X03_0g6956</name>
</gene>
<feature type="region of interest" description="Disordered" evidence="1">
    <location>
        <begin position="147"/>
        <end position="201"/>
    </location>
</feature>
<organism evidence="3 4">
    <name type="scientific">Tilletia caries</name>
    <name type="common">wheat bunt fungus</name>
    <dbReference type="NCBI Taxonomy" id="13290"/>
    <lineage>
        <taxon>Eukaryota</taxon>
        <taxon>Fungi</taxon>
        <taxon>Dikarya</taxon>
        <taxon>Basidiomycota</taxon>
        <taxon>Ustilaginomycotina</taxon>
        <taxon>Exobasidiomycetes</taxon>
        <taxon>Tilletiales</taxon>
        <taxon>Tilletiaceae</taxon>
        <taxon>Tilletia</taxon>
    </lineage>
</organism>
<evidence type="ECO:0000259" key="2">
    <source>
        <dbReference type="PROSITE" id="PS50053"/>
    </source>
</evidence>
<feature type="domain" description="Ubiquitin-like" evidence="2">
    <location>
        <begin position="204"/>
        <end position="250"/>
    </location>
</feature>
<dbReference type="InterPro" id="IPR029071">
    <property type="entry name" value="Ubiquitin-like_domsf"/>
</dbReference>
<feature type="compositionally biased region" description="Acidic residues" evidence="1">
    <location>
        <begin position="161"/>
        <end position="182"/>
    </location>
</feature>
<evidence type="ECO:0000313" key="4">
    <source>
        <dbReference type="Proteomes" id="UP000077671"/>
    </source>
</evidence>
<dbReference type="EMBL" id="LWDD02001484">
    <property type="protein sequence ID" value="KAE8247782.1"/>
    <property type="molecule type" value="Genomic_DNA"/>
</dbReference>
<evidence type="ECO:0000256" key="1">
    <source>
        <dbReference type="SAM" id="MobiDB-lite"/>
    </source>
</evidence>
<protein>
    <recommendedName>
        <fullName evidence="2">Ubiquitin-like domain-containing protein</fullName>
    </recommendedName>
</protein>
<dbReference type="InterPro" id="IPR000626">
    <property type="entry name" value="Ubiquitin-like_dom"/>
</dbReference>
<dbReference type="InterPro" id="IPR050158">
    <property type="entry name" value="Ubiquitin_ubiquitin-like"/>
</dbReference>